<protein>
    <submittedName>
        <fullName evidence="2">Uncharacterized protein</fullName>
    </submittedName>
</protein>
<dbReference type="EMBL" id="LSRX01007371">
    <property type="protein sequence ID" value="OLP72342.1"/>
    <property type="molecule type" value="Genomic_DNA"/>
</dbReference>
<evidence type="ECO:0000313" key="2">
    <source>
        <dbReference type="EMBL" id="OLP72342.1"/>
    </source>
</evidence>
<dbReference type="AlphaFoldDB" id="A0A1Q9BQ50"/>
<evidence type="ECO:0000256" key="1">
    <source>
        <dbReference type="SAM" id="MobiDB-lite"/>
    </source>
</evidence>
<feature type="non-terminal residue" evidence="2">
    <location>
        <position position="180"/>
    </location>
</feature>
<organism evidence="2 3">
    <name type="scientific">Symbiodinium microadriaticum</name>
    <name type="common">Dinoflagellate</name>
    <name type="synonym">Zooxanthella microadriatica</name>
    <dbReference type="NCBI Taxonomy" id="2951"/>
    <lineage>
        <taxon>Eukaryota</taxon>
        <taxon>Sar</taxon>
        <taxon>Alveolata</taxon>
        <taxon>Dinophyceae</taxon>
        <taxon>Suessiales</taxon>
        <taxon>Symbiodiniaceae</taxon>
        <taxon>Symbiodinium</taxon>
    </lineage>
</organism>
<reference evidence="2 3" key="1">
    <citation type="submission" date="2016-02" db="EMBL/GenBank/DDBJ databases">
        <title>Genome analysis of coral dinoflagellate symbionts highlights evolutionary adaptations to a symbiotic lifestyle.</title>
        <authorList>
            <person name="Aranda M."/>
            <person name="Li Y."/>
            <person name="Liew Y.J."/>
            <person name="Baumgarten S."/>
            <person name="Simakov O."/>
            <person name="Wilson M."/>
            <person name="Piel J."/>
            <person name="Ashoor H."/>
            <person name="Bougouffa S."/>
            <person name="Bajic V.B."/>
            <person name="Ryu T."/>
            <person name="Ravasi T."/>
            <person name="Bayer T."/>
            <person name="Micklem G."/>
            <person name="Kim H."/>
            <person name="Bhak J."/>
            <person name="Lajeunesse T.C."/>
            <person name="Voolstra C.R."/>
        </authorList>
    </citation>
    <scope>NUCLEOTIDE SEQUENCE [LARGE SCALE GENOMIC DNA]</scope>
    <source>
        <strain evidence="2 3">CCMP2467</strain>
    </source>
</reference>
<keyword evidence="3" id="KW-1185">Reference proteome</keyword>
<gene>
    <name evidence="2" type="ORF">AK812_SmicGene48233</name>
</gene>
<evidence type="ECO:0000313" key="3">
    <source>
        <dbReference type="Proteomes" id="UP000186817"/>
    </source>
</evidence>
<comment type="caution">
    <text evidence="2">The sequence shown here is derived from an EMBL/GenBank/DDBJ whole genome shotgun (WGS) entry which is preliminary data.</text>
</comment>
<name>A0A1Q9BQ50_SYMMI</name>
<proteinExistence type="predicted"/>
<dbReference type="Proteomes" id="UP000186817">
    <property type="component" value="Unassembled WGS sequence"/>
</dbReference>
<sequence length="180" mass="19080">MGESWFEVMSSQARDAQAPVLEGEVAGPGYGAMDLHGAPQRPELPNGVPSRQAATEQGGFAAGADEVRAVTGAPRASGLHESEMARVEAATGDGPRTVERPFLSPESNQRLPDLASPQGPPGVANPEPELSRDTTRTLDVEVMYGGEQGVATSDEADKITRGFSPFHEGVEQLRREKMDL</sequence>
<feature type="region of interest" description="Disordered" evidence="1">
    <location>
        <begin position="1"/>
        <end position="136"/>
    </location>
</feature>
<accession>A0A1Q9BQ50</accession>